<evidence type="ECO:0000256" key="3">
    <source>
        <dbReference type="ARBA" id="ARBA00022777"/>
    </source>
</evidence>
<protein>
    <recommendedName>
        <fullName evidence="4">Carbamate kinase</fullName>
    </recommendedName>
</protein>
<dbReference type="Gene3D" id="3.40.1160.10">
    <property type="entry name" value="Acetylglutamate kinase-like"/>
    <property type="match status" value="1"/>
</dbReference>
<dbReference type="GO" id="GO:0005829">
    <property type="term" value="C:cytosol"/>
    <property type="evidence" value="ECO:0007669"/>
    <property type="project" value="TreeGrafter"/>
</dbReference>
<proteinExistence type="inferred from homology"/>
<name>A0A1F5FGG4_9BACT</name>
<dbReference type="PANTHER" id="PTHR30409:SF1">
    <property type="entry name" value="CARBAMATE KINASE-RELATED"/>
    <property type="match status" value="1"/>
</dbReference>
<evidence type="ECO:0000256" key="1">
    <source>
        <dbReference type="ARBA" id="ARBA00011066"/>
    </source>
</evidence>
<evidence type="ECO:0000313" key="7">
    <source>
        <dbReference type="Proteomes" id="UP000177187"/>
    </source>
</evidence>
<dbReference type="NCBIfam" id="NF009007">
    <property type="entry name" value="PRK12352.1"/>
    <property type="match status" value="1"/>
</dbReference>
<dbReference type="GO" id="GO:0019546">
    <property type="term" value="P:L-arginine deiminase pathway"/>
    <property type="evidence" value="ECO:0007669"/>
    <property type="project" value="TreeGrafter"/>
</dbReference>
<dbReference type="PRINTS" id="PR01469">
    <property type="entry name" value="CARBMTKINASE"/>
</dbReference>
<evidence type="ECO:0000256" key="4">
    <source>
        <dbReference type="PIRNR" id="PIRNR000723"/>
    </source>
</evidence>
<accession>A0A1F5FGG4</accession>
<dbReference type="EMBL" id="MFAF01000029">
    <property type="protein sequence ID" value="OGD78624.1"/>
    <property type="molecule type" value="Genomic_DNA"/>
</dbReference>
<dbReference type="STRING" id="1817816.A2Y64_04760"/>
<dbReference type="SUPFAM" id="SSF53633">
    <property type="entry name" value="Carbamate kinase-like"/>
    <property type="match status" value="1"/>
</dbReference>
<dbReference type="Proteomes" id="UP000177187">
    <property type="component" value="Unassembled WGS sequence"/>
</dbReference>
<dbReference type="InterPro" id="IPR036393">
    <property type="entry name" value="AceGlu_kinase-like_sf"/>
</dbReference>
<keyword evidence="2 4" id="KW-0808">Transferase</keyword>
<comment type="caution">
    <text evidence="6">The sequence shown here is derived from an EMBL/GenBank/DDBJ whole genome shotgun (WGS) entry which is preliminary data.</text>
</comment>
<dbReference type="InterPro" id="IPR003964">
    <property type="entry name" value="Carb_kinase"/>
</dbReference>
<reference evidence="6 7" key="1">
    <citation type="journal article" date="2016" name="Nat. Commun.">
        <title>Thousands of microbial genomes shed light on interconnected biogeochemical processes in an aquifer system.</title>
        <authorList>
            <person name="Anantharaman K."/>
            <person name="Brown C.T."/>
            <person name="Hug L.A."/>
            <person name="Sharon I."/>
            <person name="Castelle C.J."/>
            <person name="Probst A.J."/>
            <person name="Thomas B.C."/>
            <person name="Singh A."/>
            <person name="Wilkins M.J."/>
            <person name="Karaoz U."/>
            <person name="Brodie E.L."/>
            <person name="Williams K.H."/>
            <person name="Hubbard S.S."/>
            <person name="Banfield J.F."/>
        </authorList>
    </citation>
    <scope>NUCLEOTIDE SEQUENCE [LARGE SCALE GENOMIC DNA]</scope>
</reference>
<dbReference type="InterPro" id="IPR001048">
    <property type="entry name" value="Asp/Glu/Uridylate_kinase"/>
</dbReference>
<evidence type="ECO:0000256" key="2">
    <source>
        <dbReference type="ARBA" id="ARBA00022679"/>
    </source>
</evidence>
<dbReference type="CDD" id="cd04235">
    <property type="entry name" value="AAK_CK"/>
    <property type="match status" value="1"/>
</dbReference>
<evidence type="ECO:0000259" key="5">
    <source>
        <dbReference type="Pfam" id="PF00696"/>
    </source>
</evidence>
<dbReference type="GO" id="GO:0008804">
    <property type="term" value="F:carbamate kinase activity"/>
    <property type="evidence" value="ECO:0007669"/>
    <property type="project" value="InterPro"/>
</dbReference>
<gene>
    <name evidence="6" type="ORF">A2Y64_04760</name>
</gene>
<dbReference type="PANTHER" id="PTHR30409">
    <property type="entry name" value="CARBAMATE KINASE"/>
    <property type="match status" value="1"/>
</dbReference>
<comment type="similarity">
    <text evidence="1 4">Belongs to the carbamate kinase family.</text>
</comment>
<keyword evidence="3 4" id="KW-0418">Kinase</keyword>
<dbReference type="Pfam" id="PF00696">
    <property type="entry name" value="AA_kinase"/>
    <property type="match status" value="1"/>
</dbReference>
<sequence length="312" mass="33644">MRIVVAVGGNSLIRAGQRGTMAEQWKNVLSTAVAISDLVRAGHRILVTHGNGPQVGNLLLMAENAKDFLPELRLDYWGANTQGGIGYLLQSSVTNELHRRDIDGRVITLATMVAVNLEDPAFSNPTKPVGPFFSEEDAQRYARDRDWCVAEDSGRGWRRRVPSPRPVDIVEIGAIRDLLERGYVVVGVGGGGIPVVRRADGTYHGIEAVIDKDLASALAARLLDAEMMALSTDVSHAVLHYGRTEQRDIGQVTAAEMARYLSEGHFPPGSMGPKVEAALEFLKNGGKRVVITDPAHLAAAVDDPRVGTSITP</sequence>
<feature type="domain" description="Aspartate/glutamate/uridylate kinase" evidence="5">
    <location>
        <begin position="1"/>
        <end position="293"/>
    </location>
</feature>
<dbReference type="FunFam" id="3.40.1160.10:FF:000007">
    <property type="entry name" value="Carbamate kinase"/>
    <property type="match status" value="1"/>
</dbReference>
<organism evidence="6 7">
    <name type="scientific">Candidatus Coatesbacteria bacterium RBG_13_66_14</name>
    <dbReference type="NCBI Taxonomy" id="1817816"/>
    <lineage>
        <taxon>Bacteria</taxon>
        <taxon>Candidatus Coatesiibacteriota</taxon>
    </lineage>
</organism>
<dbReference type="PIRSF" id="PIRSF000723">
    <property type="entry name" value="Carbamate_kin"/>
    <property type="match status" value="1"/>
</dbReference>
<evidence type="ECO:0000313" key="6">
    <source>
        <dbReference type="EMBL" id="OGD78624.1"/>
    </source>
</evidence>
<dbReference type="AlphaFoldDB" id="A0A1F5FGG4"/>